<accession>A8J2X8</accession>
<dbReference type="AlphaFoldDB" id="A8J2X8"/>
<sequence>MQTTISRASQALQAPSARRSAARAPAFGTTTSRRTSVQVFAKGKGKGKSALRQGSMPNQMEMVRREAPTPDVDPENAEFVIFFRCLKYKDPQLNAMVGPSLWVPLSIVKGNQVSNFLANAIKSPWGMRLYGRTLIWQMASGLYQDKAKLEKELRKNFPPFANSASSDFQYAFKIRDKANPKDWTAAENLTFFPSPEDLGETGLDQLKKFFSSENLAGMFKAPQ</sequence>
<name>A8J2X8_CHLRE</name>
<protein>
    <submittedName>
        <fullName evidence="2">Uncharacterized protein</fullName>
    </submittedName>
</protein>
<dbReference type="PANTHER" id="PTHR48191:SF2">
    <property type="entry name" value="PROTEIN HHL1, CHLOROPLASTIC"/>
    <property type="match status" value="1"/>
</dbReference>
<evidence type="ECO:0000313" key="3">
    <source>
        <dbReference type="Proteomes" id="UP000006906"/>
    </source>
</evidence>
<dbReference type="EMBL" id="CM008964">
    <property type="protein sequence ID" value="PNW84503.1"/>
    <property type="molecule type" value="Genomic_DNA"/>
</dbReference>
<dbReference type="OrthoDB" id="566705at2759"/>
<dbReference type="Gramene" id="PNW84503">
    <property type="protein sequence ID" value="PNW84503"/>
    <property type="gene ID" value="CHLRE_03g146167v5"/>
</dbReference>
<dbReference type="STRING" id="3055.A8J2X8"/>
<dbReference type="KEGG" id="cre:CHLRE_03g146167v5"/>
<organism evidence="2 3">
    <name type="scientific">Chlamydomonas reinhardtii</name>
    <name type="common">Chlamydomonas smithii</name>
    <dbReference type="NCBI Taxonomy" id="3055"/>
    <lineage>
        <taxon>Eukaryota</taxon>
        <taxon>Viridiplantae</taxon>
        <taxon>Chlorophyta</taxon>
        <taxon>core chlorophytes</taxon>
        <taxon>Chlorophyceae</taxon>
        <taxon>CS clade</taxon>
        <taxon>Chlamydomonadales</taxon>
        <taxon>Chlamydomonadaceae</taxon>
        <taxon>Chlamydomonas</taxon>
    </lineage>
</organism>
<reference evidence="2 3" key="1">
    <citation type="journal article" date="2007" name="Science">
        <title>The Chlamydomonas genome reveals the evolution of key animal and plant functions.</title>
        <authorList>
            <person name="Merchant S.S."/>
            <person name="Prochnik S.E."/>
            <person name="Vallon O."/>
            <person name="Harris E.H."/>
            <person name="Karpowicz S.J."/>
            <person name="Witman G.B."/>
            <person name="Terry A."/>
            <person name="Salamov A."/>
            <person name="Fritz-Laylin L.K."/>
            <person name="Marechal-Drouard L."/>
            <person name="Marshall W.F."/>
            <person name="Qu L.H."/>
            <person name="Nelson D.R."/>
            <person name="Sanderfoot A.A."/>
            <person name="Spalding M.H."/>
            <person name="Kapitonov V.V."/>
            <person name="Ren Q."/>
            <person name="Ferris P."/>
            <person name="Lindquist E."/>
            <person name="Shapiro H."/>
            <person name="Lucas S.M."/>
            <person name="Grimwood J."/>
            <person name="Schmutz J."/>
            <person name="Cardol P."/>
            <person name="Cerutti H."/>
            <person name="Chanfreau G."/>
            <person name="Chen C.L."/>
            <person name="Cognat V."/>
            <person name="Croft M.T."/>
            <person name="Dent R."/>
            <person name="Dutcher S."/>
            <person name="Fernandez E."/>
            <person name="Fukuzawa H."/>
            <person name="Gonzalez-Ballester D."/>
            <person name="Gonzalez-Halphen D."/>
            <person name="Hallmann A."/>
            <person name="Hanikenne M."/>
            <person name="Hippler M."/>
            <person name="Inwood W."/>
            <person name="Jabbari K."/>
            <person name="Kalanon M."/>
            <person name="Kuras R."/>
            <person name="Lefebvre P.A."/>
            <person name="Lemaire S.D."/>
            <person name="Lobanov A.V."/>
            <person name="Lohr M."/>
            <person name="Manuell A."/>
            <person name="Meier I."/>
            <person name="Mets L."/>
            <person name="Mittag M."/>
            <person name="Mittelmeier T."/>
            <person name="Moroney J.V."/>
            <person name="Moseley J."/>
            <person name="Napoli C."/>
            <person name="Nedelcu A.M."/>
            <person name="Niyogi K."/>
            <person name="Novoselov S.V."/>
            <person name="Paulsen I.T."/>
            <person name="Pazour G."/>
            <person name="Purton S."/>
            <person name="Ral J.P."/>
            <person name="Riano-Pachon D.M."/>
            <person name="Riekhof W."/>
            <person name="Rymarquis L."/>
            <person name="Schroda M."/>
            <person name="Stern D."/>
            <person name="Umen J."/>
            <person name="Willows R."/>
            <person name="Wilson N."/>
            <person name="Zimmer S.L."/>
            <person name="Allmer J."/>
            <person name="Balk J."/>
            <person name="Bisova K."/>
            <person name="Chen C.J."/>
            <person name="Elias M."/>
            <person name="Gendler K."/>
            <person name="Hauser C."/>
            <person name="Lamb M.R."/>
            <person name="Ledford H."/>
            <person name="Long J.C."/>
            <person name="Minagawa J."/>
            <person name="Page M.D."/>
            <person name="Pan J."/>
            <person name="Pootakham W."/>
            <person name="Roje S."/>
            <person name="Rose A."/>
            <person name="Stahlberg E."/>
            <person name="Terauchi A.M."/>
            <person name="Yang P."/>
            <person name="Ball S."/>
            <person name="Bowler C."/>
            <person name="Dieckmann C.L."/>
            <person name="Gladyshev V.N."/>
            <person name="Green P."/>
            <person name="Jorgensen R."/>
            <person name="Mayfield S."/>
            <person name="Mueller-Roeber B."/>
            <person name="Rajamani S."/>
            <person name="Sayre R.T."/>
            <person name="Brokstein P."/>
            <person name="Dubchak I."/>
            <person name="Goodstein D."/>
            <person name="Hornick L."/>
            <person name="Huang Y.W."/>
            <person name="Jhaveri J."/>
            <person name="Luo Y."/>
            <person name="Martinez D."/>
            <person name="Ngau W.C."/>
            <person name="Otillar B."/>
            <person name="Poliakov A."/>
            <person name="Porter A."/>
            <person name="Szajkowski L."/>
            <person name="Werner G."/>
            <person name="Zhou K."/>
            <person name="Grigoriev I.V."/>
            <person name="Rokhsar D.S."/>
            <person name="Grossman A.R."/>
        </authorList>
    </citation>
    <scope>NUCLEOTIDE SEQUENCE [LARGE SCALE GENOMIC DNA]</scope>
    <source>
        <strain evidence="3">CC-503</strain>
    </source>
</reference>
<dbReference type="RefSeq" id="XP_001695603.1">
    <property type="nucleotide sequence ID" value="XM_001695551.2"/>
</dbReference>
<dbReference type="eggNOG" id="KOG2089">
    <property type="taxonomic scope" value="Eukaryota"/>
</dbReference>
<gene>
    <name evidence="2" type="ORF">CHLRE_03g146167v5</name>
</gene>
<dbReference type="PaxDb" id="3055-EDP01390"/>
<dbReference type="InterPro" id="IPR045388">
    <property type="entry name" value="HHL1-like"/>
</dbReference>
<feature type="compositionally biased region" description="Low complexity" evidence="1">
    <location>
        <begin position="1"/>
        <end position="26"/>
    </location>
</feature>
<dbReference type="OMA" id="KGMMSRQ"/>
<dbReference type="PANTHER" id="PTHR48191">
    <property type="entry name" value="PROTEIN HHL1 CHLOROPLASTIC"/>
    <property type="match status" value="1"/>
</dbReference>
<dbReference type="Proteomes" id="UP000006906">
    <property type="component" value="Chromosome 3"/>
</dbReference>
<evidence type="ECO:0000313" key="2">
    <source>
        <dbReference type="EMBL" id="PNW84503.1"/>
    </source>
</evidence>
<dbReference type="GeneID" id="5721232"/>
<evidence type="ECO:0000256" key="1">
    <source>
        <dbReference type="SAM" id="MobiDB-lite"/>
    </source>
</evidence>
<dbReference type="HOGENOM" id="CLU_1241680_0_0_1"/>
<feature type="region of interest" description="Disordered" evidence="1">
    <location>
        <begin position="1"/>
        <end position="34"/>
    </location>
</feature>
<proteinExistence type="predicted"/>
<dbReference type="InParanoid" id="A8J2X8"/>
<keyword evidence="3" id="KW-1185">Reference proteome</keyword>